<dbReference type="AlphaFoldDB" id="A0A3G8XKR8"/>
<gene>
    <name evidence="1" type="ORF">EIB73_12420</name>
</gene>
<evidence type="ECO:0000313" key="2">
    <source>
        <dbReference type="Proteomes" id="UP000270185"/>
    </source>
</evidence>
<sequence length="468" mass="54622">MRITKVVHISYNPKFMNEKTIMVSEISETEFENESINILNGLNQDLKKVSDVNIFPLDIFPLHLQKLIKELEFTLNFSIDYTSASILYAISVAIGNKIQLRVKNSWIEKSSLFMILVGRTGDVKSHSLTFCINPLMEIDKNSYKKYLVEKKECEKASTEKEDTKVSPVLHQLLLNDFTPEALVKVHYHNPRGIGLYTDELAGYFNSFNQYRKGNEEEALLSAWSGKTIVKNRISGEEMRVDNTKVDLIGTIQEGILPSTFHTNKMKNGFIDRFLFVLPHKYVENKWNDKDLKSEYIKWYSELLNNVFNLADNSEIVLEFTPEAKTHLYSWQNNQNTTFDFEYQRGISVKLQQYVLRFSILIQVINSVCKNEKPETISLQSLKSAIDLRDYFYENAVRVFEIIDNTYYDSLTEIQKKVLEKLDLKFTTGEGIEMLSQENLMKVRSFKNFLKDEKVFKKIKHGHYEKLIF</sequence>
<proteinExistence type="predicted"/>
<reference evidence="2" key="1">
    <citation type="submission" date="2018-11" db="EMBL/GenBank/DDBJ databases">
        <title>Proposal to divide the Flavobacteriaceae and reorganize its genera based on Amino Acid Identity values calculated from whole genome sequences.</title>
        <authorList>
            <person name="Nicholson A.C."/>
            <person name="Gulvik C.A."/>
            <person name="Whitney A.M."/>
            <person name="Humrighouse B.W."/>
            <person name="Bell M."/>
            <person name="Holmes B."/>
            <person name="Steigerwalt A.G."/>
            <person name="Villarma A."/>
            <person name="Sheth M."/>
            <person name="Batra D."/>
            <person name="Pryor J."/>
            <person name="Bernardet J.-F."/>
            <person name="Hugo C."/>
            <person name="Kampfer P."/>
            <person name="Newman J.D."/>
            <person name="McQuiston J.R."/>
        </authorList>
    </citation>
    <scope>NUCLEOTIDE SEQUENCE [LARGE SCALE GENOMIC DNA]</scope>
    <source>
        <strain evidence="2">G0081</strain>
    </source>
</reference>
<accession>A0A3G8XKR8</accession>
<dbReference type="EMBL" id="CP034159">
    <property type="protein sequence ID" value="AZI33940.1"/>
    <property type="molecule type" value="Genomic_DNA"/>
</dbReference>
<dbReference type="OrthoDB" id="2781056at2"/>
<name>A0A3G8XKR8_9FLAO</name>
<organism evidence="1 2">
    <name type="scientific">Kaistella carnis</name>
    <dbReference type="NCBI Taxonomy" id="1241979"/>
    <lineage>
        <taxon>Bacteria</taxon>
        <taxon>Pseudomonadati</taxon>
        <taxon>Bacteroidota</taxon>
        <taxon>Flavobacteriia</taxon>
        <taxon>Flavobacteriales</taxon>
        <taxon>Weeksellaceae</taxon>
        <taxon>Chryseobacterium group</taxon>
        <taxon>Kaistella</taxon>
    </lineage>
</organism>
<dbReference type="KEGG" id="ccas:EIB73_12420"/>
<dbReference type="InterPro" id="IPR025048">
    <property type="entry name" value="DUF3987"/>
</dbReference>
<keyword evidence="2" id="KW-1185">Reference proteome</keyword>
<dbReference type="Pfam" id="PF13148">
    <property type="entry name" value="DUF3987"/>
    <property type="match status" value="2"/>
</dbReference>
<evidence type="ECO:0000313" key="1">
    <source>
        <dbReference type="EMBL" id="AZI33940.1"/>
    </source>
</evidence>
<dbReference type="Proteomes" id="UP000270185">
    <property type="component" value="Chromosome"/>
</dbReference>
<protein>
    <submittedName>
        <fullName evidence="1">DUF3987 domain-containing protein</fullName>
    </submittedName>
</protein>